<evidence type="ECO:0000256" key="1">
    <source>
        <dbReference type="SAM" id="SignalP"/>
    </source>
</evidence>
<name>A0ABW5CV77_9BACT</name>
<dbReference type="RefSeq" id="WP_377495580.1">
    <property type="nucleotide sequence ID" value="NZ_JBHUIM010000001.1"/>
</dbReference>
<evidence type="ECO:0000313" key="3">
    <source>
        <dbReference type="Proteomes" id="UP001597374"/>
    </source>
</evidence>
<reference evidence="3" key="1">
    <citation type="journal article" date="2019" name="Int. J. Syst. Evol. Microbiol.">
        <title>The Global Catalogue of Microorganisms (GCM) 10K type strain sequencing project: providing services to taxonomists for standard genome sequencing and annotation.</title>
        <authorList>
            <consortium name="The Broad Institute Genomics Platform"/>
            <consortium name="The Broad Institute Genome Sequencing Center for Infectious Disease"/>
            <person name="Wu L."/>
            <person name="Ma J."/>
        </authorList>
    </citation>
    <scope>NUCLEOTIDE SEQUENCE [LARGE SCALE GENOMIC DNA]</scope>
    <source>
        <strain evidence="3">CGMCC 4.1782</strain>
    </source>
</reference>
<dbReference type="Proteomes" id="UP001597374">
    <property type="component" value="Unassembled WGS sequence"/>
</dbReference>
<sequence>MMKTTETRLLQKWGLLLTFFLCSLAALAMPVVTETAASEAVRQAYLADNDPAPFTLSAGEITAGTPQAVLQLHKDLYTPQLQPSLQPQYTRHFISEAIPAFCNFFSCESALHSILTKGP</sequence>
<evidence type="ECO:0000313" key="2">
    <source>
        <dbReference type="EMBL" id="MFD2245904.1"/>
    </source>
</evidence>
<dbReference type="EMBL" id="JBHUIM010000001">
    <property type="protein sequence ID" value="MFD2245904.1"/>
    <property type="molecule type" value="Genomic_DNA"/>
</dbReference>
<keyword evidence="1" id="KW-0732">Signal</keyword>
<organism evidence="2 3">
    <name type="scientific">Pontibacter ruber</name>
    <dbReference type="NCBI Taxonomy" id="1343895"/>
    <lineage>
        <taxon>Bacteria</taxon>
        <taxon>Pseudomonadati</taxon>
        <taxon>Bacteroidota</taxon>
        <taxon>Cytophagia</taxon>
        <taxon>Cytophagales</taxon>
        <taxon>Hymenobacteraceae</taxon>
        <taxon>Pontibacter</taxon>
    </lineage>
</organism>
<feature type="chain" id="PRO_5045183007" evidence="1">
    <location>
        <begin position="29"/>
        <end position="119"/>
    </location>
</feature>
<accession>A0ABW5CV77</accession>
<protein>
    <submittedName>
        <fullName evidence="2">Uncharacterized protein</fullName>
    </submittedName>
</protein>
<gene>
    <name evidence="2" type="ORF">ACFSKP_06530</name>
</gene>
<comment type="caution">
    <text evidence="2">The sequence shown here is derived from an EMBL/GenBank/DDBJ whole genome shotgun (WGS) entry which is preliminary data.</text>
</comment>
<feature type="signal peptide" evidence="1">
    <location>
        <begin position="1"/>
        <end position="28"/>
    </location>
</feature>
<proteinExistence type="predicted"/>
<keyword evidence="3" id="KW-1185">Reference proteome</keyword>